<dbReference type="GO" id="GO:0045944">
    <property type="term" value="P:positive regulation of transcription by RNA polymerase II"/>
    <property type="evidence" value="ECO:0007669"/>
    <property type="project" value="TreeGrafter"/>
</dbReference>
<organism evidence="3 4">
    <name type="scientific">Sinocyclocheilus rhinocerous</name>
    <dbReference type="NCBI Taxonomy" id="307959"/>
    <lineage>
        <taxon>Eukaryota</taxon>
        <taxon>Metazoa</taxon>
        <taxon>Chordata</taxon>
        <taxon>Craniata</taxon>
        <taxon>Vertebrata</taxon>
        <taxon>Euteleostomi</taxon>
        <taxon>Actinopterygii</taxon>
        <taxon>Neopterygii</taxon>
        <taxon>Teleostei</taxon>
        <taxon>Ostariophysi</taxon>
        <taxon>Cypriniformes</taxon>
        <taxon>Cyprinidae</taxon>
        <taxon>Cyprininae</taxon>
        <taxon>Sinocyclocheilus</taxon>
    </lineage>
</organism>
<proteinExistence type="inferred from homology"/>
<evidence type="ECO:0000313" key="4">
    <source>
        <dbReference type="Proteomes" id="UP000472270"/>
    </source>
</evidence>
<feature type="compositionally biased region" description="Polar residues" evidence="2">
    <location>
        <begin position="264"/>
        <end position="273"/>
    </location>
</feature>
<feature type="compositionally biased region" description="Basic residues" evidence="2">
    <location>
        <begin position="124"/>
        <end position="145"/>
    </location>
</feature>
<feature type="compositionally biased region" description="Low complexity" evidence="2">
    <location>
        <begin position="664"/>
        <end position="677"/>
    </location>
</feature>
<sequence length="780" mass="88411">MSKPPNSASRSRSRSRSRSYTRSHSRSRSRSRSRKRRYSSRSRSRSHSRERNYPSRDFQNNRGYNRGFRGYRRPFQYRGRGRGYFPRGNYHRGGSNYGYRSNNWHGHRDHQQQQQQQQYDHSYSPRRGRSRSHTPRKRSASRSRSRHSDRSSSVHSRRSSSSSRSSSPRRRNSTVGRLHSKDRKERGSPSESKGTSKESSKPTGSTPEEPSSKWEGLTNYDASPKRKAASSGGLSEIKVSISGGAGNGGPLWRSIGPASKSPLAKTSSSTDFGSFSKEDLKTEDKSASISSAFKKFLAEKKKPLSDRDNGRGETLSLGDADSEKSGSKLRAVFNASDSGYDGSKTDKGLPFLDAEEEEYRQEMKDRKTEEESKYKDKPLVTMRDLTEERFGKWDEDVEEELDEELYRSRKHASRKEEKASKKKEKKKSRISPSSPSPSRVSENRGRPLFPAGREATPPAKSSAKKDPQFNFSIKAFTDDGESSSGALAKERRLSRDLVHPGKKDHEGFHSIFQHIQSAQLRRSPSELFAQHIVTIVHHIKAQHFQSSGLTLSERFGIYQRKAAEMEKMKPRKSPEIHRRIDVSPSAFKKHSHLFEDFEESGYKDHGKKHEGDSLDLRLAIERRKKREGGKSSAGSRTPSHELSPDRSSKNKKSKKSKKKRERSPSSSSSSSSSPSPRQYRVKEYHPEEHMEGGGGFNKARLGSREYPGPMDRGPRDYEGHMDRGYERGRGGYDRGGYDRGHGGYDRGFVSILPLQLNTPQEGGPPEAGLDTWFTVTEEKQ</sequence>
<protein>
    <submittedName>
        <fullName evidence="3">Thyroid hormone receptor-associated protein 3-like</fullName>
    </submittedName>
</protein>
<comment type="similarity">
    <text evidence="1">Belongs to the BCLAF1/THRAP3 family.</text>
</comment>
<feature type="compositionally biased region" description="Low complexity" evidence="2">
    <location>
        <begin position="60"/>
        <end position="88"/>
    </location>
</feature>
<dbReference type="InterPro" id="IPR029199">
    <property type="entry name" value="THRAP3_BCLAF1"/>
</dbReference>
<feature type="region of interest" description="Disordered" evidence="2">
    <location>
        <begin position="565"/>
        <end position="584"/>
    </location>
</feature>
<dbReference type="Pfam" id="PF15440">
    <property type="entry name" value="THRAP3_BCLAF1"/>
    <property type="match status" value="1"/>
</dbReference>
<dbReference type="GO" id="GO:0016592">
    <property type="term" value="C:mediator complex"/>
    <property type="evidence" value="ECO:0007669"/>
    <property type="project" value="TreeGrafter"/>
</dbReference>
<evidence type="ECO:0000313" key="3">
    <source>
        <dbReference type="Ensembl" id="ENSSRHP00000001638.1"/>
    </source>
</evidence>
<feature type="region of interest" description="Disordered" evidence="2">
    <location>
        <begin position="624"/>
        <end position="738"/>
    </location>
</feature>
<feature type="compositionally biased region" description="Basic and acidic residues" evidence="2">
    <location>
        <begin position="712"/>
        <end position="738"/>
    </location>
</feature>
<feature type="compositionally biased region" description="Basic residues" evidence="2">
    <location>
        <begin position="649"/>
        <end position="661"/>
    </location>
</feature>
<dbReference type="GO" id="GO:0003712">
    <property type="term" value="F:transcription coregulator activity"/>
    <property type="evidence" value="ECO:0007669"/>
    <property type="project" value="TreeGrafter"/>
</dbReference>
<reference evidence="3" key="2">
    <citation type="submission" date="2025-09" db="UniProtKB">
        <authorList>
            <consortium name="Ensembl"/>
        </authorList>
    </citation>
    <scope>IDENTIFICATION</scope>
</reference>
<feature type="compositionally biased region" description="Basic and acidic residues" evidence="2">
    <location>
        <begin position="276"/>
        <end position="286"/>
    </location>
</feature>
<evidence type="ECO:0000256" key="1">
    <source>
        <dbReference type="ARBA" id="ARBA00006481"/>
    </source>
</evidence>
<feature type="compositionally biased region" description="Low complexity" evidence="2">
    <location>
        <begin position="153"/>
        <end position="166"/>
    </location>
</feature>
<feature type="region of interest" description="Disordered" evidence="2">
    <location>
        <begin position="300"/>
        <end position="468"/>
    </location>
</feature>
<reference evidence="3" key="1">
    <citation type="submission" date="2025-08" db="UniProtKB">
        <authorList>
            <consortium name="Ensembl"/>
        </authorList>
    </citation>
    <scope>IDENTIFICATION</scope>
</reference>
<dbReference type="PANTHER" id="PTHR15268">
    <property type="entry name" value="THRAP3/BCLAF1"/>
    <property type="match status" value="1"/>
</dbReference>
<feature type="compositionally biased region" description="Basic and acidic residues" evidence="2">
    <location>
        <begin position="182"/>
        <end position="200"/>
    </location>
</feature>
<feature type="compositionally biased region" description="Basic and acidic residues" evidence="2">
    <location>
        <begin position="680"/>
        <end position="691"/>
    </location>
</feature>
<feature type="compositionally biased region" description="Low complexity" evidence="2">
    <location>
        <begin position="430"/>
        <end position="439"/>
    </location>
</feature>
<accession>A0A673FLW2</accession>
<feature type="compositionally biased region" description="Basic residues" evidence="2">
    <location>
        <begin position="420"/>
        <end position="429"/>
    </location>
</feature>
<feature type="region of interest" description="Disordered" evidence="2">
    <location>
        <begin position="1"/>
        <end position="287"/>
    </location>
</feature>
<feature type="compositionally biased region" description="Basic and acidic residues" evidence="2">
    <location>
        <begin position="300"/>
        <end position="311"/>
    </location>
</feature>
<evidence type="ECO:0000256" key="2">
    <source>
        <dbReference type="SAM" id="MobiDB-lite"/>
    </source>
</evidence>
<dbReference type="Proteomes" id="UP000472270">
    <property type="component" value="Unassembled WGS sequence"/>
</dbReference>
<keyword evidence="4" id="KW-1185">Reference proteome</keyword>
<gene>
    <name evidence="3" type="primary">LOC107734038</name>
</gene>
<dbReference type="PANTHER" id="PTHR15268:SF16">
    <property type="entry name" value="THYROID HORMONE RECEPTOR-ASSOCIATED PROTEIN 3"/>
    <property type="match status" value="1"/>
</dbReference>
<dbReference type="GO" id="GO:0003677">
    <property type="term" value="F:DNA binding"/>
    <property type="evidence" value="ECO:0007669"/>
    <property type="project" value="TreeGrafter"/>
</dbReference>
<dbReference type="AlphaFoldDB" id="A0A673FLW2"/>
<feature type="compositionally biased region" description="Basic and acidic residues" evidence="2">
    <location>
        <begin position="360"/>
        <end position="394"/>
    </location>
</feature>
<feature type="compositionally biased region" description="Basic and acidic residues" evidence="2">
    <location>
        <begin position="565"/>
        <end position="581"/>
    </location>
</feature>
<name>A0A673FLW2_9TELE</name>
<feature type="compositionally biased region" description="Basic residues" evidence="2">
    <location>
        <begin position="11"/>
        <end position="46"/>
    </location>
</feature>
<feature type="compositionally biased region" description="Basic and acidic residues" evidence="2">
    <location>
        <begin position="638"/>
        <end position="648"/>
    </location>
</feature>
<dbReference type="Ensembl" id="ENSSRHT00000001705.1">
    <property type="protein sequence ID" value="ENSSRHP00000001638.1"/>
    <property type="gene ID" value="ENSSRHG00000001148.1"/>
</dbReference>